<dbReference type="EMBL" id="JANLCM010000001">
    <property type="protein sequence ID" value="MCS5716879.1"/>
    <property type="molecule type" value="Genomic_DNA"/>
</dbReference>
<organism evidence="3 4">
    <name type="scientific">Herbiconiux aconitum</name>
    <dbReference type="NCBI Taxonomy" id="2970913"/>
    <lineage>
        <taxon>Bacteria</taxon>
        <taxon>Bacillati</taxon>
        <taxon>Actinomycetota</taxon>
        <taxon>Actinomycetes</taxon>
        <taxon>Micrococcales</taxon>
        <taxon>Microbacteriaceae</taxon>
        <taxon>Herbiconiux</taxon>
    </lineage>
</organism>
<accession>A0ABT2GKX6</accession>
<evidence type="ECO:0000256" key="1">
    <source>
        <dbReference type="SAM" id="MobiDB-lite"/>
    </source>
</evidence>
<dbReference type="InterPro" id="IPR009339">
    <property type="entry name" value="DUF998"/>
</dbReference>
<comment type="caution">
    <text evidence="3">The sequence shown here is derived from an EMBL/GenBank/DDBJ whole genome shotgun (WGS) entry which is preliminary data.</text>
</comment>
<feature type="transmembrane region" description="Helical" evidence="2">
    <location>
        <begin position="132"/>
        <end position="151"/>
    </location>
</feature>
<dbReference type="RefSeq" id="WP_259504510.1">
    <property type="nucleotide sequence ID" value="NZ_JANLCM010000001.1"/>
</dbReference>
<keyword evidence="2" id="KW-0812">Transmembrane</keyword>
<feature type="transmembrane region" description="Helical" evidence="2">
    <location>
        <begin position="196"/>
        <end position="217"/>
    </location>
</feature>
<protein>
    <submittedName>
        <fullName evidence="3">DUF998 domain-containing protein</fullName>
    </submittedName>
</protein>
<dbReference type="Pfam" id="PF06197">
    <property type="entry name" value="DUF998"/>
    <property type="match status" value="1"/>
</dbReference>
<feature type="transmembrane region" description="Helical" evidence="2">
    <location>
        <begin position="61"/>
        <end position="80"/>
    </location>
</feature>
<name>A0ABT2GKX6_9MICO</name>
<feature type="region of interest" description="Disordered" evidence="1">
    <location>
        <begin position="234"/>
        <end position="263"/>
    </location>
</feature>
<sequence length="263" mass="26870">MSPARRAPIARLSPTARSGVLWAAAVLGAVGLALIWVARIAAARFVYVSELGATGEPTAEVFRWGLVLVAVAAMLVALCAPRLRPSVRWLAVAPPAAVLAGSAIAFGVASQITCTVGCPLPVGPAFTWQDLIHTSCAVLGFAGAAFVMLQVATDEDFRALARFSLVSAIAVAVIAGVGGLLSLFRIGTQVGGVLELVATTIALLWLVGLAAFLAVAARRDLQVAAVIDRSDAAHGGHEHPIAPAQAQPSQAATPARVAATYSE</sequence>
<evidence type="ECO:0000256" key="2">
    <source>
        <dbReference type="SAM" id="Phobius"/>
    </source>
</evidence>
<dbReference type="Proteomes" id="UP001165584">
    <property type="component" value="Unassembled WGS sequence"/>
</dbReference>
<keyword evidence="4" id="KW-1185">Reference proteome</keyword>
<feature type="transmembrane region" description="Helical" evidence="2">
    <location>
        <begin position="163"/>
        <end position="184"/>
    </location>
</feature>
<keyword evidence="2" id="KW-0472">Membrane</keyword>
<keyword evidence="2" id="KW-1133">Transmembrane helix</keyword>
<feature type="transmembrane region" description="Helical" evidence="2">
    <location>
        <begin position="20"/>
        <end position="41"/>
    </location>
</feature>
<evidence type="ECO:0000313" key="4">
    <source>
        <dbReference type="Proteomes" id="UP001165584"/>
    </source>
</evidence>
<feature type="transmembrane region" description="Helical" evidence="2">
    <location>
        <begin position="92"/>
        <end position="112"/>
    </location>
</feature>
<gene>
    <name evidence="3" type="ORF">N1027_01890</name>
</gene>
<proteinExistence type="predicted"/>
<reference evidence="3" key="1">
    <citation type="submission" date="2022-08" db="EMBL/GenBank/DDBJ databases">
        <authorList>
            <person name="Deng Y."/>
            <person name="Han X.-F."/>
            <person name="Zhang Y.-Q."/>
        </authorList>
    </citation>
    <scope>NUCLEOTIDE SEQUENCE</scope>
    <source>
        <strain evidence="3">CPCC 205763</strain>
    </source>
</reference>
<evidence type="ECO:0000313" key="3">
    <source>
        <dbReference type="EMBL" id="MCS5716879.1"/>
    </source>
</evidence>
<feature type="compositionally biased region" description="Low complexity" evidence="1">
    <location>
        <begin position="242"/>
        <end position="255"/>
    </location>
</feature>